<name>A0AA97EPQ3_9FLAO</name>
<dbReference type="EMBL" id="CP136521">
    <property type="protein sequence ID" value="WOD44209.1"/>
    <property type="molecule type" value="Genomic_DNA"/>
</dbReference>
<reference evidence="2" key="1">
    <citation type="submission" date="2024-06" db="EMBL/GenBank/DDBJ databases">
        <title>Hwangdonia haimaensis gen. nov., sp. nov., a member of the family Flavobacteriaceae isolated from the haima cold seep.</title>
        <authorList>
            <person name="Li J."/>
        </authorList>
    </citation>
    <scope>NUCLEOTIDE SEQUENCE [LARGE SCALE GENOMIC DNA]</scope>
    <source>
        <strain evidence="2">SCSIO 19198</strain>
    </source>
</reference>
<dbReference type="Proteomes" id="UP001302486">
    <property type="component" value="Chromosome"/>
</dbReference>
<protein>
    <recommendedName>
        <fullName evidence="3">Lipoprotein</fullName>
    </recommendedName>
</protein>
<accession>A0AA97EPQ3</accession>
<dbReference type="KEGG" id="hws:RNZ46_02850"/>
<evidence type="ECO:0008006" key="3">
    <source>
        <dbReference type="Google" id="ProtNLM"/>
    </source>
</evidence>
<evidence type="ECO:0000313" key="1">
    <source>
        <dbReference type="EMBL" id="WOD44209.1"/>
    </source>
</evidence>
<dbReference type="PROSITE" id="PS51257">
    <property type="entry name" value="PROKAR_LIPOPROTEIN"/>
    <property type="match status" value="1"/>
</dbReference>
<evidence type="ECO:0000313" key="2">
    <source>
        <dbReference type="Proteomes" id="UP001302486"/>
    </source>
</evidence>
<proteinExistence type="predicted"/>
<dbReference type="RefSeq" id="WP_316983883.1">
    <property type="nucleotide sequence ID" value="NZ_CP136521.1"/>
</dbReference>
<sequence length="163" mass="18889">MKTFKIVLVLIGIIFISCSESDNNSDLYAYRFFKNKKLNIVSNDVTYIKYGEIKEGNSLVFEYEYSTEGGINVVDDEYSEFIRFEISDSIDEFNFTNEELTIAKIVLSKYCYCVFENNPDKDFLPKGIISGEKISETEWDISIDVTFYGNENRNIAGKFKLKE</sequence>
<dbReference type="AlphaFoldDB" id="A0AA97EPQ3"/>
<gene>
    <name evidence="1" type="ORF">RNZ46_02850</name>
</gene>
<organism evidence="1 2">
    <name type="scientific">Hwangdonia lutea</name>
    <dbReference type="NCBI Taxonomy" id="3075823"/>
    <lineage>
        <taxon>Bacteria</taxon>
        <taxon>Pseudomonadati</taxon>
        <taxon>Bacteroidota</taxon>
        <taxon>Flavobacteriia</taxon>
        <taxon>Flavobacteriales</taxon>
        <taxon>Flavobacteriaceae</taxon>
        <taxon>Hwangdonia</taxon>
    </lineage>
</organism>
<keyword evidence="2" id="KW-1185">Reference proteome</keyword>